<keyword evidence="2" id="KW-1185">Reference proteome</keyword>
<protein>
    <submittedName>
        <fullName evidence="1">WXG100 family type VII secretion target</fullName>
    </submittedName>
</protein>
<dbReference type="EMBL" id="FUWY01000006">
    <property type="protein sequence ID" value="SJZ89142.1"/>
    <property type="molecule type" value="Genomic_DNA"/>
</dbReference>
<sequence>MRKIYVDPERLEISSRKIDSEAQQYEKKFIQLFDEVEKMKNAWQGKDNIAFTNQIRSFENDFRQIYVITQQYSEFLKSSARAYREMQNELMNQVNRL</sequence>
<dbReference type="Pfam" id="PF06013">
    <property type="entry name" value="WXG100"/>
    <property type="match status" value="1"/>
</dbReference>
<name>A0A1T4PCA5_9FIRM</name>
<evidence type="ECO:0000313" key="2">
    <source>
        <dbReference type="Proteomes" id="UP000243297"/>
    </source>
</evidence>
<dbReference type="STRING" id="118967.SAMN02745191_1941"/>
<accession>A0A1T4PCA5</accession>
<dbReference type="InterPro" id="IPR036689">
    <property type="entry name" value="ESAT-6-like_sf"/>
</dbReference>
<dbReference type="SUPFAM" id="SSF140453">
    <property type="entry name" value="EsxAB dimer-like"/>
    <property type="match status" value="1"/>
</dbReference>
<organism evidence="1 2">
    <name type="scientific">Anaerorhabdus furcosa</name>
    <dbReference type="NCBI Taxonomy" id="118967"/>
    <lineage>
        <taxon>Bacteria</taxon>
        <taxon>Bacillati</taxon>
        <taxon>Bacillota</taxon>
        <taxon>Erysipelotrichia</taxon>
        <taxon>Erysipelotrichales</taxon>
        <taxon>Erysipelotrichaceae</taxon>
        <taxon>Anaerorhabdus</taxon>
    </lineage>
</organism>
<dbReference type="AlphaFoldDB" id="A0A1T4PCA5"/>
<evidence type="ECO:0000313" key="1">
    <source>
        <dbReference type="EMBL" id="SJZ89142.1"/>
    </source>
</evidence>
<dbReference type="InterPro" id="IPR010310">
    <property type="entry name" value="T7SS_ESAT-6-like"/>
</dbReference>
<dbReference type="Proteomes" id="UP000243297">
    <property type="component" value="Unassembled WGS sequence"/>
</dbReference>
<dbReference type="RefSeq" id="WP_078712345.1">
    <property type="nucleotide sequence ID" value="NZ_FUWY01000006.1"/>
</dbReference>
<gene>
    <name evidence="1" type="ORF">SAMN02745191_1941</name>
</gene>
<proteinExistence type="predicted"/>
<reference evidence="2" key="1">
    <citation type="submission" date="2017-02" db="EMBL/GenBank/DDBJ databases">
        <authorList>
            <person name="Varghese N."/>
            <person name="Submissions S."/>
        </authorList>
    </citation>
    <scope>NUCLEOTIDE SEQUENCE [LARGE SCALE GENOMIC DNA]</scope>
    <source>
        <strain evidence="2">ATCC 25662</strain>
    </source>
</reference>
<dbReference type="OrthoDB" id="1768896at2"/>
<dbReference type="Gene3D" id="1.10.287.1060">
    <property type="entry name" value="ESAT-6-like"/>
    <property type="match status" value="1"/>
</dbReference>